<dbReference type="PANTHER" id="PTHR43133:SF58">
    <property type="entry name" value="ECF RNA POLYMERASE SIGMA FACTOR SIGD"/>
    <property type="match status" value="1"/>
</dbReference>
<sequence length="193" mass="21551">MTLCAEPCVDLESLARIAGDGDRNAVARLLAAIQPRVIRYCRGRIGWHHSTYASADDVAQEVLLAVFKALPSYRRSEHGFPAFVFGIAAHKVADFYRKRQREPVTPVADVPDHAEYDTGPEHAALEVELRHQVQQLLGTLTEAQRDILVHRVINEMSSEETAALMSSTPGAVRVAQYRALEKLRRLLKNRSTP</sequence>
<feature type="domain" description="RNA polymerase sigma-70 region 2" evidence="6">
    <location>
        <begin position="31"/>
        <end position="101"/>
    </location>
</feature>
<evidence type="ECO:0000256" key="2">
    <source>
        <dbReference type="ARBA" id="ARBA00023015"/>
    </source>
</evidence>
<feature type="domain" description="RNA polymerase sigma factor 70 region 4 type 2" evidence="7">
    <location>
        <begin position="131"/>
        <end position="183"/>
    </location>
</feature>
<keyword evidence="3" id="KW-0731">Sigma factor</keyword>
<reference evidence="8" key="1">
    <citation type="submission" date="2022-11" db="EMBL/GenBank/DDBJ databases">
        <authorList>
            <person name="Mo P."/>
        </authorList>
    </citation>
    <scope>NUCLEOTIDE SEQUENCE</scope>
    <source>
        <strain evidence="8">HUAS 11-8</strain>
    </source>
</reference>
<dbReference type="InterPro" id="IPR013249">
    <property type="entry name" value="RNA_pol_sigma70_r4_t2"/>
</dbReference>
<dbReference type="InterPro" id="IPR014284">
    <property type="entry name" value="RNA_pol_sigma-70_dom"/>
</dbReference>
<dbReference type="RefSeq" id="WP_268757777.1">
    <property type="nucleotide sequence ID" value="NZ_CP113836.1"/>
</dbReference>
<dbReference type="CDD" id="cd06171">
    <property type="entry name" value="Sigma70_r4"/>
    <property type="match status" value="1"/>
</dbReference>
<dbReference type="SUPFAM" id="SSF88659">
    <property type="entry name" value="Sigma3 and sigma4 domains of RNA polymerase sigma factors"/>
    <property type="match status" value="1"/>
</dbReference>
<dbReference type="InterPro" id="IPR013325">
    <property type="entry name" value="RNA_pol_sigma_r2"/>
</dbReference>
<keyword evidence="4" id="KW-0238">DNA-binding</keyword>
<dbReference type="InterPro" id="IPR007627">
    <property type="entry name" value="RNA_pol_sigma70_r2"/>
</dbReference>
<dbReference type="Gene3D" id="1.10.10.10">
    <property type="entry name" value="Winged helix-like DNA-binding domain superfamily/Winged helix DNA-binding domain"/>
    <property type="match status" value="1"/>
</dbReference>
<dbReference type="NCBIfam" id="NF007230">
    <property type="entry name" value="PRK09648.1"/>
    <property type="match status" value="1"/>
</dbReference>
<keyword evidence="9" id="KW-1185">Reference proteome</keyword>
<protein>
    <submittedName>
        <fullName evidence="8">RNA polymerase sigma factor ShbA</fullName>
    </submittedName>
</protein>
<keyword evidence="2" id="KW-0805">Transcription regulation</keyword>
<dbReference type="Gene3D" id="1.10.1740.10">
    <property type="match status" value="1"/>
</dbReference>
<dbReference type="SUPFAM" id="SSF88946">
    <property type="entry name" value="Sigma2 domain of RNA polymerase sigma factors"/>
    <property type="match status" value="1"/>
</dbReference>
<evidence type="ECO:0000259" key="6">
    <source>
        <dbReference type="Pfam" id="PF04542"/>
    </source>
</evidence>
<dbReference type="InterPro" id="IPR036388">
    <property type="entry name" value="WH-like_DNA-bd_sf"/>
</dbReference>
<evidence type="ECO:0000256" key="5">
    <source>
        <dbReference type="ARBA" id="ARBA00023163"/>
    </source>
</evidence>
<evidence type="ECO:0000256" key="4">
    <source>
        <dbReference type="ARBA" id="ARBA00023125"/>
    </source>
</evidence>
<dbReference type="EMBL" id="CP113836">
    <property type="protein sequence ID" value="WAL67682.1"/>
    <property type="molecule type" value="Genomic_DNA"/>
</dbReference>
<dbReference type="PANTHER" id="PTHR43133">
    <property type="entry name" value="RNA POLYMERASE ECF-TYPE SIGMA FACTO"/>
    <property type="match status" value="1"/>
</dbReference>
<evidence type="ECO:0000256" key="1">
    <source>
        <dbReference type="ARBA" id="ARBA00010641"/>
    </source>
</evidence>
<dbReference type="Proteomes" id="UP001163203">
    <property type="component" value="Chromosome"/>
</dbReference>
<dbReference type="InterPro" id="IPR039425">
    <property type="entry name" value="RNA_pol_sigma-70-like"/>
</dbReference>
<name>A0ABY7B5S0_9PSEU</name>
<evidence type="ECO:0000259" key="7">
    <source>
        <dbReference type="Pfam" id="PF08281"/>
    </source>
</evidence>
<keyword evidence="5" id="KW-0804">Transcription</keyword>
<accession>A0ABY7B5S0</accession>
<comment type="similarity">
    <text evidence="1">Belongs to the sigma-70 factor family. ECF subfamily.</text>
</comment>
<gene>
    <name evidence="8" type="primary">shbA</name>
    <name evidence="8" type="ORF">ORV05_07845</name>
</gene>
<evidence type="ECO:0000313" key="9">
    <source>
        <dbReference type="Proteomes" id="UP001163203"/>
    </source>
</evidence>
<dbReference type="InterPro" id="IPR013324">
    <property type="entry name" value="RNA_pol_sigma_r3/r4-like"/>
</dbReference>
<organism evidence="8 9">
    <name type="scientific">Amycolatopsis cynarae</name>
    <dbReference type="NCBI Taxonomy" id="2995223"/>
    <lineage>
        <taxon>Bacteria</taxon>
        <taxon>Bacillati</taxon>
        <taxon>Actinomycetota</taxon>
        <taxon>Actinomycetes</taxon>
        <taxon>Pseudonocardiales</taxon>
        <taxon>Pseudonocardiaceae</taxon>
        <taxon>Amycolatopsis</taxon>
    </lineage>
</organism>
<evidence type="ECO:0000256" key="3">
    <source>
        <dbReference type="ARBA" id="ARBA00023082"/>
    </source>
</evidence>
<dbReference type="NCBIfam" id="TIGR02937">
    <property type="entry name" value="sigma70-ECF"/>
    <property type="match status" value="1"/>
</dbReference>
<proteinExistence type="inferred from homology"/>
<evidence type="ECO:0000313" key="8">
    <source>
        <dbReference type="EMBL" id="WAL67682.1"/>
    </source>
</evidence>
<dbReference type="Pfam" id="PF04542">
    <property type="entry name" value="Sigma70_r2"/>
    <property type="match status" value="1"/>
</dbReference>
<dbReference type="Pfam" id="PF08281">
    <property type="entry name" value="Sigma70_r4_2"/>
    <property type="match status" value="1"/>
</dbReference>